<name>A0A0M2UW51_9BACT</name>
<dbReference type="EMBL" id="LAQJ01000118">
    <property type="protein sequence ID" value="KKO20293.1"/>
    <property type="molecule type" value="Genomic_DNA"/>
</dbReference>
<dbReference type="PANTHER" id="PTHR12778">
    <property type="entry name" value="SOLUTE CARRIER FAMILY 33 ACETYL-COA TRANSPORTER -RELATED"/>
    <property type="match status" value="1"/>
</dbReference>
<proteinExistence type="predicted"/>
<dbReference type="Pfam" id="PF07690">
    <property type="entry name" value="MFS_1"/>
    <property type="match status" value="1"/>
</dbReference>
<feature type="transmembrane region" description="Helical" evidence="6">
    <location>
        <begin position="173"/>
        <end position="197"/>
    </location>
</feature>
<dbReference type="SUPFAM" id="SSF103473">
    <property type="entry name" value="MFS general substrate transporter"/>
    <property type="match status" value="1"/>
</dbReference>
<feature type="transmembrane region" description="Helical" evidence="6">
    <location>
        <begin position="82"/>
        <end position="101"/>
    </location>
</feature>
<dbReference type="InterPro" id="IPR004752">
    <property type="entry name" value="AmpG_permease/AT-1"/>
</dbReference>
<evidence type="ECO:0000256" key="6">
    <source>
        <dbReference type="SAM" id="Phobius"/>
    </source>
</evidence>
<dbReference type="PATRIC" id="fig|380242.3.peg.1257"/>
<gene>
    <name evidence="8" type="ORF">BROFUL_01002</name>
</gene>
<feature type="transmembrane region" description="Helical" evidence="6">
    <location>
        <begin position="107"/>
        <end position="128"/>
    </location>
</feature>
<dbReference type="AlphaFoldDB" id="A0A0M2UW51"/>
<feature type="transmembrane region" description="Helical" evidence="6">
    <location>
        <begin position="261"/>
        <end position="282"/>
    </location>
</feature>
<evidence type="ECO:0000256" key="1">
    <source>
        <dbReference type="ARBA" id="ARBA00004141"/>
    </source>
</evidence>
<keyword evidence="3 6" id="KW-0812">Transmembrane</keyword>
<evidence type="ECO:0000256" key="2">
    <source>
        <dbReference type="ARBA" id="ARBA00022448"/>
    </source>
</evidence>
<protein>
    <submittedName>
        <fullName evidence="8">Transporter protein</fullName>
    </submittedName>
</protein>
<feature type="transmembrane region" description="Helical" evidence="6">
    <location>
        <begin position="44"/>
        <end position="61"/>
    </location>
</feature>
<feature type="transmembrane region" description="Helical" evidence="6">
    <location>
        <begin position="316"/>
        <end position="340"/>
    </location>
</feature>
<evidence type="ECO:0000256" key="5">
    <source>
        <dbReference type="ARBA" id="ARBA00023136"/>
    </source>
</evidence>
<feature type="transmembrane region" description="Helical" evidence="6">
    <location>
        <begin position="12"/>
        <end position="32"/>
    </location>
</feature>
<evidence type="ECO:0000259" key="7">
    <source>
        <dbReference type="PROSITE" id="PS50850"/>
    </source>
</evidence>
<dbReference type="NCBIfam" id="TIGR00901">
    <property type="entry name" value="2A0125"/>
    <property type="match status" value="1"/>
</dbReference>
<dbReference type="GO" id="GO:0022857">
    <property type="term" value="F:transmembrane transporter activity"/>
    <property type="evidence" value="ECO:0007669"/>
    <property type="project" value="InterPro"/>
</dbReference>
<feature type="transmembrane region" description="Helical" evidence="6">
    <location>
        <begin position="379"/>
        <end position="398"/>
    </location>
</feature>
<sequence length="426" mass="46062">MQDAVVRIIFSWRMLVTFFLGVSSGIPLLVTGSTLQAWMTDEKVDLAVIGLFSLVGLPYTVKFLWAPVMDRYLPPFLGKRRGWMLIAQILLMLAIGAFSLVKPAQSPWIVALLAALVSFFSASQDIVVDAYRRELLPDEELGLGSSLAVNGYRVGMLISGAFALFLADHIPWHYVYLLLAISLLTGIITTCLAPDAAGRVIPPKSLREAVAGPFLDYFKRAGAWEILAFILLYKMGDLMAGSMTTPFILKMGFTKTELAAVVKTFGILATIAGGLVGGVILIRLGLCKGLLIFGILQAVSTLSFSALASLGAYSSALAATIAFENLTGGMGTAAFTAFMASLCNKKFTATQYALLSSLMGIPRVIVAAPTGFLAERLGWVQFFIFCTLAAIPGLAFLFRYRVWQAGVDFLHRTNTSQKDNEFLAES</sequence>
<feature type="domain" description="Major facilitator superfamily (MFS) profile" evidence="7">
    <location>
        <begin position="13"/>
        <end position="404"/>
    </location>
</feature>
<evidence type="ECO:0000256" key="4">
    <source>
        <dbReference type="ARBA" id="ARBA00022989"/>
    </source>
</evidence>
<feature type="transmembrane region" description="Helical" evidence="6">
    <location>
        <begin position="149"/>
        <end position="167"/>
    </location>
</feature>
<keyword evidence="2" id="KW-0813">Transport</keyword>
<accession>A0A0M2UW51</accession>
<dbReference type="InterPro" id="IPR020846">
    <property type="entry name" value="MFS_dom"/>
</dbReference>
<comment type="subcellular location">
    <subcellularLocation>
        <location evidence="1">Membrane</location>
        <topology evidence="1">Multi-pass membrane protein</topology>
    </subcellularLocation>
</comment>
<comment type="caution">
    <text evidence="8">The sequence shown here is derived from an EMBL/GenBank/DDBJ whole genome shotgun (WGS) entry which is preliminary data.</text>
</comment>
<feature type="transmembrane region" description="Helical" evidence="6">
    <location>
        <begin position="226"/>
        <end position="249"/>
    </location>
</feature>
<dbReference type="InterPro" id="IPR011701">
    <property type="entry name" value="MFS"/>
</dbReference>
<dbReference type="PANTHER" id="PTHR12778:SF10">
    <property type="entry name" value="MAJOR FACILITATOR SUPERFAMILY DOMAIN-CONTAINING PROTEIN 3"/>
    <property type="match status" value="1"/>
</dbReference>
<dbReference type="PROSITE" id="PS50850">
    <property type="entry name" value="MFS"/>
    <property type="match status" value="1"/>
</dbReference>
<dbReference type="CDD" id="cd17486">
    <property type="entry name" value="MFS_AmpG_like"/>
    <property type="match status" value="1"/>
</dbReference>
<reference evidence="8 9" key="1">
    <citation type="journal article" date="2013" name="BMC Microbiol.">
        <title>Identification of the type II cytochrome c maturation pathway in anammox bacteria by comparative genomics.</title>
        <authorList>
            <person name="Ferousi C."/>
            <person name="Speth D.R."/>
            <person name="Reimann J."/>
            <person name="Op den Camp H.J."/>
            <person name="Allen J.W."/>
            <person name="Keltjens J.T."/>
            <person name="Jetten M.S."/>
        </authorList>
    </citation>
    <scope>NUCLEOTIDE SEQUENCE [LARGE SCALE GENOMIC DNA]</scope>
    <source>
        <strain evidence="8">RU1</strain>
    </source>
</reference>
<keyword evidence="9" id="KW-1185">Reference proteome</keyword>
<dbReference type="Gene3D" id="1.20.1250.20">
    <property type="entry name" value="MFS general substrate transporter like domains"/>
    <property type="match status" value="1"/>
</dbReference>
<dbReference type="GO" id="GO:0016020">
    <property type="term" value="C:membrane"/>
    <property type="evidence" value="ECO:0007669"/>
    <property type="project" value="UniProtKB-SubCell"/>
</dbReference>
<organism evidence="8 9">
    <name type="scientific">Candidatus Brocadia fulgida</name>
    <dbReference type="NCBI Taxonomy" id="380242"/>
    <lineage>
        <taxon>Bacteria</taxon>
        <taxon>Pseudomonadati</taxon>
        <taxon>Planctomycetota</taxon>
        <taxon>Candidatus Brocadiia</taxon>
        <taxon>Candidatus Brocadiales</taxon>
        <taxon>Candidatus Brocadiaceae</taxon>
        <taxon>Candidatus Brocadia</taxon>
    </lineage>
</organism>
<dbReference type="Proteomes" id="UP000034954">
    <property type="component" value="Unassembled WGS sequence"/>
</dbReference>
<evidence type="ECO:0000313" key="9">
    <source>
        <dbReference type="Proteomes" id="UP000034954"/>
    </source>
</evidence>
<dbReference type="InterPro" id="IPR036259">
    <property type="entry name" value="MFS_trans_sf"/>
</dbReference>
<keyword evidence="5 6" id="KW-0472">Membrane</keyword>
<keyword evidence="4 6" id="KW-1133">Transmembrane helix</keyword>
<evidence type="ECO:0000256" key="3">
    <source>
        <dbReference type="ARBA" id="ARBA00022692"/>
    </source>
</evidence>
<evidence type="ECO:0000313" key="8">
    <source>
        <dbReference type="EMBL" id="KKO20293.1"/>
    </source>
</evidence>
<feature type="transmembrane region" description="Helical" evidence="6">
    <location>
        <begin position="352"/>
        <end position="373"/>
    </location>
</feature>
<feature type="transmembrane region" description="Helical" evidence="6">
    <location>
        <begin position="289"/>
        <end position="310"/>
    </location>
</feature>